<evidence type="ECO:0000259" key="14">
    <source>
        <dbReference type="PROSITE" id="PS50162"/>
    </source>
</evidence>
<comment type="function">
    <text evidence="11">Plays a role in repairing double-strand DNA breaks, probably involving stabilizing or processing branched DNA or blocked replication forks.</text>
</comment>
<protein>
    <recommendedName>
        <fullName evidence="11 12">DNA repair protein RadA</fullName>
    </recommendedName>
</protein>
<dbReference type="Pfam" id="PF13541">
    <property type="entry name" value="ChlI"/>
    <property type="match status" value="1"/>
</dbReference>
<dbReference type="HAMAP" id="MF_01498">
    <property type="entry name" value="RadA_bact"/>
    <property type="match status" value="1"/>
</dbReference>
<reference evidence="15" key="1">
    <citation type="submission" date="2020-10" db="EMBL/GenBank/DDBJ databases">
        <authorList>
            <person name="Gilroy R."/>
        </authorList>
    </citation>
    <scope>NUCLEOTIDE SEQUENCE</scope>
    <source>
        <strain evidence="15">CHK184-25365</strain>
    </source>
</reference>
<evidence type="ECO:0000256" key="3">
    <source>
        <dbReference type="ARBA" id="ARBA00022763"/>
    </source>
</evidence>
<dbReference type="InterPro" id="IPR014721">
    <property type="entry name" value="Ribsml_uS5_D2-typ_fold_subgr"/>
</dbReference>
<feature type="short sequence motif" description="RadA KNRFG motif" evidence="11">
    <location>
        <begin position="250"/>
        <end position="254"/>
    </location>
</feature>
<dbReference type="EMBL" id="DVGY01000113">
    <property type="protein sequence ID" value="HIR41195.1"/>
    <property type="molecule type" value="Genomic_DNA"/>
</dbReference>
<evidence type="ECO:0000313" key="16">
    <source>
        <dbReference type="Proteomes" id="UP000886749"/>
    </source>
</evidence>
<evidence type="ECO:0000256" key="11">
    <source>
        <dbReference type="HAMAP-Rule" id="MF_01498"/>
    </source>
</evidence>
<sequence>MKAKTNYICRDCGYETPKWLGRCPGCGAWNSFEEQVTAPSVSASSSRPVLAPAKIQTIREIDLEEEVRFATGFSELDRVLGGGLVKGSLVLLGGDPGIGKSTLLLQICQTLGQKMEVLYLSGEESPRQIRLRADRLGVDAPGLKLACATDVEQILELIRTTRPQVVMVDSIQTMSLSRFSSAPGSVQQVRECTNAFLRLAKEEDIPILLVGHVNKDGAIAGPKVLEHIVDAVLHFEGDRNLNFRILRSIKNRFGSTNEIGVFRMEEEGLEQVENPSAALLEGRPEGESGSCVVCVMEGSRPILVEVQALVSKTVFQMPRRSASGFDYNRLYLLLAVLEKRCGYRMSSLDAYVNVVGGLRLEEPSADLSVCLALLSGLLDKPIPADLLALGEVGLTGEVRGVTRLEQRISEARRLGFTRCIVSAHSLKQLKRTPSGMEVVGVRTLQQAAKAAFAGGDTRSS</sequence>
<dbReference type="Gene3D" id="3.30.230.10">
    <property type="match status" value="1"/>
</dbReference>
<dbReference type="GO" id="GO:0008270">
    <property type="term" value="F:zinc ion binding"/>
    <property type="evidence" value="ECO:0007669"/>
    <property type="project" value="UniProtKB-KW"/>
</dbReference>
<dbReference type="SMART" id="SM00382">
    <property type="entry name" value="AAA"/>
    <property type="match status" value="1"/>
</dbReference>
<dbReference type="SUPFAM" id="SSF52540">
    <property type="entry name" value="P-loop containing nucleoside triphosphate hydrolases"/>
    <property type="match status" value="1"/>
</dbReference>
<dbReference type="InterPro" id="IPR004504">
    <property type="entry name" value="DNA_repair_RadA"/>
</dbReference>
<comment type="domain">
    <text evidence="11">The middle region has homology to RecA with ATPase motifs including the RadA KNRFG motif, while the C-terminus is homologous to Lon protease.</text>
</comment>
<keyword evidence="5" id="KW-0378">Hydrolase</keyword>
<evidence type="ECO:0000256" key="6">
    <source>
        <dbReference type="ARBA" id="ARBA00022833"/>
    </source>
</evidence>
<keyword evidence="9 11" id="KW-0238">DNA-binding</keyword>
<dbReference type="InterPro" id="IPR020588">
    <property type="entry name" value="RecA_ATP-bd"/>
</dbReference>
<dbReference type="GO" id="GO:0003684">
    <property type="term" value="F:damaged DNA binding"/>
    <property type="evidence" value="ECO:0007669"/>
    <property type="project" value="InterPro"/>
</dbReference>
<dbReference type="Pfam" id="PF13481">
    <property type="entry name" value="AAA_25"/>
    <property type="match status" value="1"/>
</dbReference>
<keyword evidence="3 11" id="KW-0227">DNA damage</keyword>
<comment type="caution">
    <text evidence="15">The sequence shown here is derived from an EMBL/GenBank/DDBJ whole genome shotgun (WGS) entry which is preliminary data.</text>
</comment>
<dbReference type="CDD" id="cd01121">
    <property type="entry name" value="RadA_SMS_N"/>
    <property type="match status" value="1"/>
</dbReference>
<organism evidence="15 16">
    <name type="scientific">Candidatus Egerieicola pullicola</name>
    <dbReference type="NCBI Taxonomy" id="2840775"/>
    <lineage>
        <taxon>Bacteria</taxon>
        <taxon>Bacillati</taxon>
        <taxon>Bacillota</taxon>
        <taxon>Clostridia</taxon>
        <taxon>Eubacteriales</taxon>
        <taxon>Oscillospiraceae</taxon>
        <taxon>Oscillospiraceae incertae sedis</taxon>
        <taxon>Candidatus Egerieicola</taxon>
    </lineage>
</organism>
<keyword evidence="8 11" id="KW-0346">Stress response</keyword>
<gene>
    <name evidence="11 15" type="primary">radA</name>
    <name evidence="15" type="ORF">IAB36_05150</name>
</gene>
<feature type="region of interest" description="Lon-protease-like" evidence="11">
    <location>
        <begin position="349"/>
        <end position="460"/>
    </location>
</feature>
<dbReference type="FunFam" id="3.40.50.300:FF:000050">
    <property type="entry name" value="DNA repair protein RadA"/>
    <property type="match status" value="1"/>
</dbReference>
<feature type="domain" description="RecA family profile 1" evidence="14">
    <location>
        <begin position="65"/>
        <end position="213"/>
    </location>
</feature>
<accession>A0A9D1AJ84</accession>
<evidence type="ECO:0000256" key="5">
    <source>
        <dbReference type="ARBA" id="ARBA00022801"/>
    </source>
</evidence>
<dbReference type="InterPro" id="IPR027417">
    <property type="entry name" value="P-loop_NTPase"/>
</dbReference>
<keyword evidence="6 13" id="KW-0862">Zinc</keyword>
<dbReference type="Pfam" id="PF18073">
    <property type="entry name" value="Zn_ribbon_LapB"/>
    <property type="match status" value="1"/>
</dbReference>
<keyword evidence="1 11" id="KW-0479">Metal-binding</keyword>
<evidence type="ECO:0000256" key="2">
    <source>
        <dbReference type="ARBA" id="ARBA00022741"/>
    </source>
</evidence>
<dbReference type="PRINTS" id="PR01874">
    <property type="entry name" value="DNAREPAIRADA"/>
</dbReference>
<dbReference type="GO" id="GO:0140664">
    <property type="term" value="F:ATP-dependent DNA damage sensor activity"/>
    <property type="evidence" value="ECO:0007669"/>
    <property type="project" value="InterPro"/>
</dbReference>
<evidence type="ECO:0000313" key="15">
    <source>
        <dbReference type="EMBL" id="HIR41195.1"/>
    </source>
</evidence>
<proteinExistence type="inferred from homology"/>
<dbReference type="PANTHER" id="PTHR32472:SF10">
    <property type="entry name" value="DNA REPAIR PROTEIN RADA-LIKE PROTEIN"/>
    <property type="match status" value="1"/>
</dbReference>
<dbReference type="AlphaFoldDB" id="A0A9D1AJ84"/>
<evidence type="ECO:0000256" key="1">
    <source>
        <dbReference type="ARBA" id="ARBA00022723"/>
    </source>
</evidence>
<dbReference type="PROSITE" id="PS50162">
    <property type="entry name" value="RECA_2"/>
    <property type="match status" value="1"/>
</dbReference>
<dbReference type="GO" id="GO:0016787">
    <property type="term" value="F:hydrolase activity"/>
    <property type="evidence" value="ECO:0007669"/>
    <property type="project" value="UniProtKB-KW"/>
</dbReference>
<dbReference type="InterPro" id="IPR020568">
    <property type="entry name" value="Ribosomal_Su5_D2-typ_SF"/>
</dbReference>
<keyword evidence="4 13" id="KW-0863">Zinc-finger</keyword>
<comment type="similarity">
    <text evidence="11 13">Belongs to the RecA family. RadA subfamily.</text>
</comment>
<evidence type="ECO:0000256" key="7">
    <source>
        <dbReference type="ARBA" id="ARBA00022840"/>
    </source>
</evidence>
<evidence type="ECO:0000256" key="4">
    <source>
        <dbReference type="ARBA" id="ARBA00022771"/>
    </source>
</evidence>
<keyword evidence="2 11" id="KW-0547">Nucleotide-binding</keyword>
<evidence type="ECO:0000256" key="10">
    <source>
        <dbReference type="ARBA" id="ARBA00023204"/>
    </source>
</evidence>
<dbReference type="Proteomes" id="UP000886749">
    <property type="component" value="Unassembled WGS sequence"/>
</dbReference>
<reference evidence="15" key="2">
    <citation type="journal article" date="2021" name="PeerJ">
        <title>Extensive microbial diversity within the chicken gut microbiome revealed by metagenomics and culture.</title>
        <authorList>
            <person name="Gilroy R."/>
            <person name="Ravi A."/>
            <person name="Getino M."/>
            <person name="Pursley I."/>
            <person name="Horton D.L."/>
            <person name="Alikhan N.F."/>
            <person name="Baker D."/>
            <person name="Gharbi K."/>
            <person name="Hall N."/>
            <person name="Watson M."/>
            <person name="Adriaenssens E.M."/>
            <person name="Foster-Nyarko E."/>
            <person name="Jarju S."/>
            <person name="Secka A."/>
            <person name="Antonio M."/>
            <person name="Oren A."/>
            <person name="Chaudhuri R.R."/>
            <person name="La Ragione R."/>
            <person name="Hildebrand F."/>
            <person name="Pallen M.J."/>
        </authorList>
    </citation>
    <scope>NUCLEOTIDE SEQUENCE</scope>
    <source>
        <strain evidence="15">CHK184-25365</strain>
    </source>
</reference>
<keyword evidence="10 11" id="KW-0234">DNA repair</keyword>
<evidence type="ECO:0000256" key="8">
    <source>
        <dbReference type="ARBA" id="ARBA00023016"/>
    </source>
</evidence>
<comment type="function">
    <text evidence="13">DNA-dependent ATPase involved in processing of recombination intermediates, plays a role in repairing DNA breaks. Stimulates the branch migration of RecA-mediated strand transfer reactions, allowing the 3' invading strand to extend heteroduplex DNA faster. Binds ssDNA in the presence of ADP but not other nucleotides, has ATPase activity that is stimulated by ssDNA and various branched DNA structures, but inhibited by SSB. Does not have RecA's homology-searching function.</text>
</comment>
<dbReference type="PANTHER" id="PTHR32472">
    <property type="entry name" value="DNA REPAIR PROTEIN RADA"/>
    <property type="match status" value="1"/>
</dbReference>
<dbReference type="GO" id="GO:0005524">
    <property type="term" value="F:ATP binding"/>
    <property type="evidence" value="ECO:0007669"/>
    <property type="project" value="UniProtKB-UniRule"/>
</dbReference>
<dbReference type="NCBIfam" id="TIGR00416">
    <property type="entry name" value="sms"/>
    <property type="match status" value="1"/>
</dbReference>
<dbReference type="SUPFAM" id="SSF54211">
    <property type="entry name" value="Ribosomal protein S5 domain 2-like"/>
    <property type="match status" value="1"/>
</dbReference>
<evidence type="ECO:0000256" key="13">
    <source>
        <dbReference type="RuleBase" id="RU003555"/>
    </source>
</evidence>
<dbReference type="GO" id="GO:0000725">
    <property type="term" value="P:recombinational repair"/>
    <property type="evidence" value="ECO:0007669"/>
    <property type="project" value="UniProtKB-UniRule"/>
</dbReference>
<dbReference type="Gene3D" id="3.40.50.300">
    <property type="entry name" value="P-loop containing nucleotide triphosphate hydrolases"/>
    <property type="match status" value="1"/>
</dbReference>
<evidence type="ECO:0000256" key="12">
    <source>
        <dbReference type="NCBIfam" id="TIGR00416"/>
    </source>
</evidence>
<name>A0A9D1AJ84_9FIRM</name>
<dbReference type="GO" id="GO:0005829">
    <property type="term" value="C:cytosol"/>
    <property type="evidence" value="ECO:0007669"/>
    <property type="project" value="TreeGrafter"/>
</dbReference>
<dbReference type="InterPro" id="IPR041166">
    <property type="entry name" value="Rubredoxin_2"/>
</dbReference>
<evidence type="ECO:0000256" key="9">
    <source>
        <dbReference type="ARBA" id="ARBA00023125"/>
    </source>
</evidence>
<dbReference type="InterPro" id="IPR003593">
    <property type="entry name" value="AAA+_ATPase"/>
</dbReference>
<feature type="binding site" evidence="11">
    <location>
        <begin position="94"/>
        <end position="101"/>
    </location>
    <ligand>
        <name>ATP</name>
        <dbReference type="ChEBI" id="CHEBI:30616"/>
    </ligand>
</feature>
<keyword evidence="7 11" id="KW-0067">ATP-binding</keyword>